<sequence>MEVDEESLAEEGRMEETLNLQRMQWRVVELEKLCRQMKGQMSRMVKHSHVFATSTHTRPLPRLC</sequence>
<dbReference type="Proteomes" id="UP000250321">
    <property type="component" value="Unassembled WGS sequence"/>
</dbReference>
<comment type="caution">
    <text evidence="1">The sequence shown here is derived from an EMBL/GenBank/DDBJ whole genome shotgun (WGS) entry which is preliminary data.</text>
</comment>
<accession>A0A314U7N8</accession>
<gene>
    <name evidence="1" type="ORF">Pyn_35826</name>
</gene>
<organism evidence="1 2">
    <name type="scientific">Prunus yedoensis var. nudiflora</name>
    <dbReference type="NCBI Taxonomy" id="2094558"/>
    <lineage>
        <taxon>Eukaryota</taxon>
        <taxon>Viridiplantae</taxon>
        <taxon>Streptophyta</taxon>
        <taxon>Embryophyta</taxon>
        <taxon>Tracheophyta</taxon>
        <taxon>Spermatophyta</taxon>
        <taxon>Magnoliopsida</taxon>
        <taxon>eudicotyledons</taxon>
        <taxon>Gunneridae</taxon>
        <taxon>Pentapetalae</taxon>
        <taxon>rosids</taxon>
        <taxon>fabids</taxon>
        <taxon>Rosales</taxon>
        <taxon>Rosaceae</taxon>
        <taxon>Amygdaloideae</taxon>
        <taxon>Amygdaleae</taxon>
        <taxon>Prunus</taxon>
    </lineage>
</organism>
<dbReference type="OrthoDB" id="1080584at2759"/>
<keyword evidence="2" id="KW-1185">Reference proteome</keyword>
<evidence type="ECO:0000313" key="2">
    <source>
        <dbReference type="Proteomes" id="UP000250321"/>
    </source>
</evidence>
<dbReference type="AlphaFoldDB" id="A0A314U7N8"/>
<dbReference type="EMBL" id="PJQY01003997">
    <property type="protein sequence ID" value="PQM32766.1"/>
    <property type="molecule type" value="Genomic_DNA"/>
</dbReference>
<reference evidence="1 2" key="1">
    <citation type="submission" date="2018-02" db="EMBL/GenBank/DDBJ databases">
        <title>Draft genome of wild Prunus yedoensis var. nudiflora.</title>
        <authorList>
            <person name="Baek S."/>
            <person name="Kim J.-H."/>
            <person name="Choi K."/>
            <person name="Kim G.-B."/>
            <person name="Cho A."/>
            <person name="Jang H."/>
            <person name="Shin C.-H."/>
            <person name="Yu H.-J."/>
            <person name="Mun J.-H."/>
        </authorList>
    </citation>
    <scope>NUCLEOTIDE SEQUENCE [LARGE SCALE GENOMIC DNA]</scope>
    <source>
        <strain evidence="2">cv. Jeju island</strain>
        <tissue evidence="1">Leaf</tissue>
    </source>
</reference>
<proteinExistence type="predicted"/>
<protein>
    <submittedName>
        <fullName evidence="1">BTB/POZ domain-containing protein</fullName>
    </submittedName>
</protein>
<name>A0A314U7N8_PRUYE</name>
<evidence type="ECO:0000313" key="1">
    <source>
        <dbReference type="EMBL" id="PQM32766.1"/>
    </source>
</evidence>